<keyword evidence="2" id="KW-1185">Reference proteome</keyword>
<evidence type="ECO:0000313" key="1">
    <source>
        <dbReference type="EMBL" id="ACT92421.1"/>
    </source>
</evidence>
<dbReference type="STRING" id="471854.Dfer_1172"/>
<dbReference type="HOGENOM" id="CLU_2408567_0_0_10"/>
<dbReference type="Pfam" id="PF19891">
    <property type="entry name" value="DUF6364"/>
    <property type="match status" value="1"/>
</dbReference>
<dbReference type="EMBL" id="CP001619">
    <property type="protein sequence ID" value="ACT92421.1"/>
    <property type="molecule type" value="Genomic_DNA"/>
</dbReference>
<proteinExistence type="predicted"/>
<reference evidence="1 2" key="1">
    <citation type="journal article" date="2009" name="Stand. Genomic Sci.">
        <title>Complete genome sequence of Dyadobacter fermentans type strain (NS114).</title>
        <authorList>
            <person name="Lang E."/>
            <person name="Lapidus A."/>
            <person name="Chertkov O."/>
            <person name="Brettin T."/>
            <person name="Detter J.C."/>
            <person name="Han C."/>
            <person name="Copeland A."/>
            <person name="Glavina Del Rio T."/>
            <person name="Nolan M."/>
            <person name="Chen F."/>
            <person name="Lucas S."/>
            <person name="Tice H."/>
            <person name="Cheng J.F."/>
            <person name="Land M."/>
            <person name="Hauser L."/>
            <person name="Chang Y.J."/>
            <person name="Jeffries C.D."/>
            <person name="Kopitz M."/>
            <person name="Bruce D."/>
            <person name="Goodwin L."/>
            <person name="Pitluck S."/>
            <person name="Ovchinnikova G."/>
            <person name="Pati A."/>
            <person name="Ivanova N."/>
            <person name="Mavrommatis K."/>
            <person name="Chen A."/>
            <person name="Palaniappan K."/>
            <person name="Chain P."/>
            <person name="Bristow J."/>
            <person name="Eisen J.A."/>
            <person name="Markowitz V."/>
            <person name="Hugenholtz P."/>
            <person name="Goker M."/>
            <person name="Rohde M."/>
            <person name="Kyrpides N.C."/>
            <person name="Klenk H.P."/>
        </authorList>
    </citation>
    <scope>NUCLEOTIDE SEQUENCE [LARGE SCALE GENOMIC DNA]</scope>
    <source>
        <strain evidence="2">ATCC 700827 / DSM 18053 / CIP 107007 / KCTC 52180 / NS114</strain>
    </source>
</reference>
<organism evidence="1 2">
    <name type="scientific">Dyadobacter fermentans (strain ATCC 700827 / DSM 18053 / CIP 107007 / KCTC 52180 / NS114)</name>
    <dbReference type="NCBI Taxonomy" id="471854"/>
    <lineage>
        <taxon>Bacteria</taxon>
        <taxon>Pseudomonadati</taxon>
        <taxon>Bacteroidota</taxon>
        <taxon>Cytophagia</taxon>
        <taxon>Cytophagales</taxon>
        <taxon>Spirosomataceae</taxon>
        <taxon>Dyadobacter</taxon>
    </lineage>
</organism>
<dbReference type="InterPro" id="IPR045944">
    <property type="entry name" value="DUF6364"/>
</dbReference>
<accession>C6W561</accession>
<evidence type="ECO:0000313" key="2">
    <source>
        <dbReference type="Proteomes" id="UP000002011"/>
    </source>
</evidence>
<dbReference type="Proteomes" id="UP000002011">
    <property type="component" value="Chromosome"/>
</dbReference>
<sequence>MCALKTSGEEKSKLTLSVRKSTLEKAQKYAIEQGTSLSVLVETYLSDIPDKTEITKPPFSINEMFGFLKDSPMRSMTDREIKDMMIKDQYGL</sequence>
<protein>
    <submittedName>
        <fullName evidence="1">Uncharacterized protein</fullName>
    </submittedName>
</protein>
<dbReference type="KEGG" id="dfe:Dfer_1172"/>
<name>C6W561_DYAFD</name>
<gene>
    <name evidence="1" type="ordered locus">Dfer_1172</name>
</gene>
<dbReference type="AlphaFoldDB" id="C6W561"/>